<protein>
    <submittedName>
        <fullName evidence="2">Uncharacterized protein</fullName>
    </submittedName>
</protein>
<dbReference type="EMBL" id="JANBPY010000998">
    <property type="protein sequence ID" value="KAJ1962215.1"/>
    <property type="molecule type" value="Genomic_DNA"/>
</dbReference>
<gene>
    <name evidence="2" type="ORF">IWQ62_003602</name>
</gene>
<proteinExistence type="predicted"/>
<feature type="compositionally biased region" description="Polar residues" evidence="1">
    <location>
        <begin position="7"/>
        <end position="34"/>
    </location>
</feature>
<comment type="caution">
    <text evidence="2">The sequence shown here is derived from an EMBL/GenBank/DDBJ whole genome shotgun (WGS) entry which is preliminary data.</text>
</comment>
<accession>A0A9W8E2R8</accession>
<dbReference type="OrthoDB" id="5631138at2759"/>
<organism evidence="2 3">
    <name type="scientific">Dispira parvispora</name>
    <dbReference type="NCBI Taxonomy" id="1520584"/>
    <lineage>
        <taxon>Eukaryota</taxon>
        <taxon>Fungi</taxon>
        <taxon>Fungi incertae sedis</taxon>
        <taxon>Zoopagomycota</taxon>
        <taxon>Kickxellomycotina</taxon>
        <taxon>Dimargaritomycetes</taxon>
        <taxon>Dimargaritales</taxon>
        <taxon>Dimargaritaceae</taxon>
        <taxon>Dispira</taxon>
    </lineage>
</organism>
<evidence type="ECO:0000313" key="2">
    <source>
        <dbReference type="EMBL" id="KAJ1962215.1"/>
    </source>
</evidence>
<keyword evidence="3" id="KW-1185">Reference proteome</keyword>
<feature type="compositionally biased region" description="Polar residues" evidence="1">
    <location>
        <begin position="266"/>
        <end position="283"/>
    </location>
</feature>
<evidence type="ECO:0000256" key="1">
    <source>
        <dbReference type="SAM" id="MobiDB-lite"/>
    </source>
</evidence>
<feature type="region of interest" description="Disordered" evidence="1">
    <location>
        <begin position="194"/>
        <end position="223"/>
    </location>
</feature>
<dbReference type="Proteomes" id="UP001150925">
    <property type="component" value="Unassembled WGS sequence"/>
</dbReference>
<evidence type="ECO:0000313" key="3">
    <source>
        <dbReference type="Proteomes" id="UP001150925"/>
    </source>
</evidence>
<dbReference type="AlphaFoldDB" id="A0A9W8E2R8"/>
<feature type="region of interest" description="Disordered" evidence="1">
    <location>
        <begin position="254"/>
        <end position="310"/>
    </location>
</feature>
<reference evidence="2" key="1">
    <citation type="submission" date="2022-07" db="EMBL/GenBank/DDBJ databases">
        <title>Phylogenomic reconstructions and comparative analyses of Kickxellomycotina fungi.</title>
        <authorList>
            <person name="Reynolds N.K."/>
            <person name="Stajich J.E."/>
            <person name="Barry K."/>
            <person name="Grigoriev I.V."/>
            <person name="Crous P."/>
            <person name="Smith M.E."/>
        </authorList>
    </citation>
    <scope>NUCLEOTIDE SEQUENCE</scope>
    <source>
        <strain evidence="2">RSA 1196</strain>
    </source>
</reference>
<name>A0A9W8E2R8_9FUNG</name>
<feature type="compositionally biased region" description="Polar residues" evidence="1">
    <location>
        <begin position="293"/>
        <end position="305"/>
    </location>
</feature>
<sequence>MNPSPNPGNFSTPLRGNPVNNFQPGMTSPNSSATGFPMAGPTPAMSLPMGNNLAANPSVPAGMANMRPPPGAFNANLLRYQAQLGIPPNAAVPLGAQGNVPQPQVNLMTAHMARPFGNATGHPSTQFYPGQAAPPGMPVQGYPQLQSVMMSPGVQSQPHSMGGNHLTLTGQPFPNSSQGPQLTSPMAMRFSSPPHTPFSPGGAPVSFSSSGSMPSARPVSTPAVSLTPMGNKSMSATVKQSLANRVFHNTFSSNATAGATPMHPTSPINSAHRSHPMSNTPTTSRKKSMKSKLGSTPTVSQQPIDNFSEDSMDTIRPLDLAISRYIYNQDCMNDIFSLVPTNQLKTPTCPWDEMDPQQAKEKYRVIQDDTKAWQGEHKESIDQCRRRIATLKSLNQKIQSAETLTQLDEMKEAVDDLSRQIAQPMGTLKTVKIDTYSLPITSGTFTSL</sequence>
<feature type="compositionally biased region" description="Low complexity" evidence="1">
    <location>
        <begin position="198"/>
        <end position="220"/>
    </location>
</feature>
<feature type="region of interest" description="Disordered" evidence="1">
    <location>
        <begin position="1"/>
        <end position="42"/>
    </location>
</feature>